<accession>A0ABT3X7I7</accession>
<proteinExistence type="predicted"/>
<dbReference type="Pfam" id="PF13692">
    <property type="entry name" value="Glyco_trans_1_4"/>
    <property type="match status" value="1"/>
</dbReference>
<dbReference type="PANTHER" id="PTHR12526">
    <property type="entry name" value="GLYCOSYLTRANSFERASE"/>
    <property type="match status" value="1"/>
</dbReference>
<comment type="caution">
    <text evidence="2">The sequence shown here is derived from an EMBL/GenBank/DDBJ whole genome shotgun (WGS) entry which is preliminary data.</text>
</comment>
<feature type="coiled-coil region" evidence="1">
    <location>
        <begin position="3"/>
        <end position="65"/>
    </location>
</feature>
<dbReference type="SUPFAM" id="SSF53756">
    <property type="entry name" value="UDP-Glycosyltransferase/glycogen phosphorylase"/>
    <property type="match status" value="2"/>
</dbReference>
<organism evidence="2 3">
    <name type="scientific">Tumebacillus lacus</name>
    <dbReference type="NCBI Taxonomy" id="2995335"/>
    <lineage>
        <taxon>Bacteria</taxon>
        <taxon>Bacillati</taxon>
        <taxon>Bacillota</taxon>
        <taxon>Bacilli</taxon>
        <taxon>Bacillales</taxon>
        <taxon>Alicyclobacillaceae</taxon>
        <taxon>Tumebacillus</taxon>
    </lineage>
</organism>
<evidence type="ECO:0000313" key="3">
    <source>
        <dbReference type="Proteomes" id="UP001208017"/>
    </source>
</evidence>
<keyword evidence="3" id="KW-1185">Reference proteome</keyword>
<protein>
    <submittedName>
        <fullName evidence="2">Glycosyltransferase</fullName>
    </submittedName>
</protein>
<reference evidence="2 3" key="1">
    <citation type="submission" date="2022-11" db="EMBL/GenBank/DDBJ databases">
        <title>Study of microbial diversity in lake waters.</title>
        <authorList>
            <person name="Zhang J."/>
        </authorList>
    </citation>
    <scope>NUCLEOTIDE SEQUENCE [LARGE SCALE GENOMIC DNA]</scope>
    <source>
        <strain evidence="2 3">DT12</strain>
    </source>
</reference>
<evidence type="ECO:0000256" key="1">
    <source>
        <dbReference type="SAM" id="Coils"/>
    </source>
</evidence>
<gene>
    <name evidence="2" type="ORF">OS242_18555</name>
</gene>
<dbReference type="RefSeq" id="WP_267153192.1">
    <property type="nucleotide sequence ID" value="NZ_JAPMLT010000014.1"/>
</dbReference>
<dbReference type="Gene3D" id="3.40.50.2000">
    <property type="entry name" value="Glycogen Phosphorylase B"/>
    <property type="match status" value="3"/>
</dbReference>
<sequence>METKQIREIKRSLEAQIQAKERERQAGRVLLDRYAVDIREAQQALTDLEQTFERMTAASAQLDAQVLHLQGEQERAMKRLLADNVYFQHEYEKRARYYRSFLTGDHPESRRIAKLFKDRRYKGIVVYPAAVHWQPIQRPQHFLMELAAKGYLCFFCTAEGTEHLLEELKPNLFLLNREEYLLPVLQSMHVLVLNTWLMQNAWIDCLPQKTVWYDILDRVDFFSGYDKGMLLKHHEVLEQAKLVTYSARSLQEFTAFRSDAVLLPNAVRPEDFTSKTSPAGVPDDLKPVLQKRKKILGYFGAIEEWFDVGLIRQLAAQDVEIVLIGHCGIDREPFGANVHFLGKKPYESLPDYAAHFDALLIPFLVNDLTNAVSPVKFFEYCAIGKPILSTPIREVIPFAGPGVHLVEAGKRLDLKAILSAPPSSFQNRLRDIAVRNTWRERVEQAEQEMMKNIDCAPVFANKTFENVIGVFTATFFNYQGTDFYSGGAERYLIDLHEICTELGYKMEIYQYGNFPWYRKFRGIDVYSLGDGERHMEQPFTVQLMTDFNMAYTGLAAEKFALNLYSAFFQAYPEVAHPSIGISHGVAWDNEHSQYENGEQFWLSNLRFIEGARNVEKLISVDTNTPNWLQTVDYEAAQQTVTIANYVEGEEFYPVERTGDRLRIVYPRRLYAARGLYLTLDIVDEVLTRYEQVEFHFVGKGFADDVRAVEDKREKWPGRVFRYHRDPDEMHQVYKDADIVLIPTLYSEGTSLSCLEACASGNAVIATRIGGLTDLIIDGYNGLLISPSREDLLTAVCKLIEEEALRERISRHAVAVSKAFAKKEWKEKWKRVIREKLGDRQALPPVAEKRTMEILVRGPEQVRHGRVAAQIHAALLRGDSVFVRPEQEFDEKRSFCRYQILHPQAELTFVPDEIVDLRME</sequence>
<dbReference type="CDD" id="cd03801">
    <property type="entry name" value="GT4_PimA-like"/>
    <property type="match status" value="1"/>
</dbReference>
<dbReference type="Proteomes" id="UP001208017">
    <property type="component" value="Unassembled WGS sequence"/>
</dbReference>
<keyword evidence="1" id="KW-0175">Coiled coil</keyword>
<dbReference type="EMBL" id="JAPMLT010000014">
    <property type="protein sequence ID" value="MCX7571943.1"/>
    <property type="molecule type" value="Genomic_DNA"/>
</dbReference>
<name>A0ABT3X7I7_9BACL</name>
<evidence type="ECO:0000313" key="2">
    <source>
        <dbReference type="EMBL" id="MCX7571943.1"/>
    </source>
</evidence>
<dbReference type="PANTHER" id="PTHR12526:SF630">
    <property type="entry name" value="GLYCOSYLTRANSFERASE"/>
    <property type="match status" value="1"/>
</dbReference>